<dbReference type="Gene3D" id="3.20.20.80">
    <property type="entry name" value="Glycosidases"/>
    <property type="match status" value="1"/>
</dbReference>
<feature type="transmembrane region" description="Helical" evidence="4">
    <location>
        <begin position="185"/>
        <end position="205"/>
    </location>
</feature>
<feature type="domain" description="Glycoside hydrolase 35 catalytic" evidence="5">
    <location>
        <begin position="203"/>
        <end position="241"/>
    </location>
</feature>
<evidence type="ECO:0000256" key="3">
    <source>
        <dbReference type="ARBA" id="ARBA00012756"/>
    </source>
</evidence>
<dbReference type="PANTHER" id="PTHR23421">
    <property type="entry name" value="BETA-GALACTOSIDASE RELATED"/>
    <property type="match status" value="1"/>
</dbReference>
<sequence length="246" mass="28174">MEPRPRTKRKIVVWLLTSFDRSSSPCITPARREVLQHPINCSEKRPREAMRMLAVVRGTLKETPLKLRPTGHHEPRAYDAWVRPRTVDAAATDGGVGGGGGVVAVAFLSGRCLRFLRPQGYHHQWAEEDSNLRFHSLSQEHPGGKKAKDGGLDVIQTYVFWNGHEPSPGQVRRSPDLSRSFRRRLLLFHTVCLNFFAFLDLWQYYFGGNYDLVRFIKLVKQAGLYVHLRIGPYVCAEWNLGYEVFD</sequence>
<dbReference type="Pfam" id="PF01301">
    <property type="entry name" value="Glyco_hydro_35"/>
    <property type="match status" value="2"/>
</dbReference>
<evidence type="ECO:0000256" key="1">
    <source>
        <dbReference type="ARBA" id="ARBA00001412"/>
    </source>
</evidence>
<keyword evidence="4" id="KW-0472">Membrane</keyword>
<gene>
    <name evidence="6" type="ORF">B296_00019267</name>
</gene>
<dbReference type="SUPFAM" id="SSF51445">
    <property type="entry name" value="(Trans)glycosidases"/>
    <property type="match status" value="1"/>
</dbReference>
<dbReference type="InterPro" id="IPR017853">
    <property type="entry name" value="GH"/>
</dbReference>
<name>A0A426XU49_ENSVE</name>
<dbReference type="Proteomes" id="UP000287651">
    <property type="component" value="Unassembled WGS sequence"/>
</dbReference>
<evidence type="ECO:0000256" key="4">
    <source>
        <dbReference type="SAM" id="Phobius"/>
    </source>
</evidence>
<protein>
    <recommendedName>
        <fullName evidence="3">beta-galactosidase</fullName>
        <ecNumber evidence="3">3.2.1.23</ecNumber>
    </recommendedName>
</protein>
<evidence type="ECO:0000259" key="5">
    <source>
        <dbReference type="Pfam" id="PF01301"/>
    </source>
</evidence>
<keyword evidence="4" id="KW-1133">Transmembrane helix</keyword>
<evidence type="ECO:0000313" key="7">
    <source>
        <dbReference type="Proteomes" id="UP000287651"/>
    </source>
</evidence>
<organism evidence="6 7">
    <name type="scientific">Ensete ventricosum</name>
    <name type="common">Abyssinian banana</name>
    <name type="synonym">Musa ensete</name>
    <dbReference type="NCBI Taxonomy" id="4639"/>
    <lineage>
        <taxon>Eukaryota</taxon>
        <taxon>Viridiplantae</taxon>
        <taxon>Streptophyta</taxon>
        <taxon>Embryophyta</taxon>
        <taxon>Tracheophyta</taxon>
        <taxon>Spermatophyta</taxon>
        <taxon>Magnoliopsida</taxon>
        <taxon>Liliopsida</taxon>
        <taxon>Zingiberales</taxon>
        <taxon>Musaceae</taxon>
        <taxon>Ensete</taxon>
    </lineage>
</organism>
<dbReference type="EC" id="3.2.1.23" evidence="3"/>
<comment type="similarity">
    <text evidence="2">Belongs to the glycosyl hydrolase 35 family.</text>
</comment>
<dbReference type="GO" id="GO:0005975">
    <property type="term" value="P:carbohydrate metabolic process"/>
    <property type="evidence" value="ECO:0007669"/>
    <property type="project" value="InterPro"/>
</dbReference>
<dbReference type="EMBL" id="AMZH03017408">
    <property type="protein sequence ID" value="RRT43035.1"/>
    <property type="molecule type" value="Genomic_DNA"/>
</dbReference>
<dbReference type="GO" id="GO:0004565">
    <property type="term" value="F:beta-galactosidase activity"/>
    <property type="evidence" value="ECO:0007669"/>
    <property type="project" value="UniProtKB-EC"/>
</dbReference>
<evidence type="ECO:0000256" key="2">
    <source>
        <dbReference type="ARBA" id="ARBA00009809"/>
    </source>
</evidence>
<proteinExistence type="inferred from homology"/>
<comment type="caution">
    <text evidence="6">The sequence shown here is derived from an EMBL/GenBank/DDBJ whole genome shotgun (WGS) entry which is preliminary data.</text>
</comment>
<dbReference type="AlphaFoldDB" id="A0A426XU49"/>
<dbReference type="InterPro" id="IPR031330">
    <property type="entry name" value="Gly_Hdrlase_35_cat"/>
</dbReference>
<feature type="domain" description="Glycoside hydrolase 35 catalytic" evidence="5">
    <location>
        <begin position="145"/>
        <end position="172"/>
    </location>
</feature>
<evidence type="ECO:0000313" key="6">
    <source>
        <dbReference type="EMBL" id="RRT43035.1"/>
    </source>
</evidence>
<reference evidence="6 7" key="1">
    <citation type="journal article" date="2014" name="Agronomy (Basel)">
        <title>A Draft Genome Sequence for Ensete ventricosum, the Drought-Tolerant Tree Against Hunger.</title>
        <authorList>
            <person name="Harrison J."/>
            <person name="Moore K.A."/>
            <person name="Paszkiewicz K."/>
            <person name="Jones T."/>
            <person name="Grant M."/>
            <person name="Ambacheew D."/>
            <person name="Muzemil S."/>
            <person name="Studholme D.J."/>
        </authorList>
    </citation>
    <scope>NUCLEOTIDE SEQUENCE [LARGE SCALE GENOMIC DNA]</scope>
</reference>
<dbReference type="InterPro" id="IPR001944">
    <property type="entry name" value="Glycoside_Hdrlase_35"/>
</dbReference>
<comment type="catalytic activity">
    <reaction evidence="1">
        <text>Hydrolysis of terminal non-reducing beta-D-galactose residues in beta-D-galactosides.</text>
        <dbReference type="EC" id="3.2.1.23"/>
    </reaction>
</comment>
<accession>A0A426XU49</accession>
<keyword evidence="4" id="KW-0812">Transmembrane</keyword>